<proteinExistence type="predicted"/>
<feature type="non-terminal residue" evidence="1">
    <location>
        <position position="142"/>
    </location>
</feature>
<accession>A0ABN8QKY0</accession>
<evidence type="ECO:0000313" key="2">
    <source>
        <dbReference type="Proteomes" id="UP001159405"/>
    </source>
</evidence>
<comment type="caution">
    <text evidence="1">The sequence shown here is derived from an EMBL/GenBank/DDBJ whole genome shotgun (WGS) entry which is preliminary data.</text>
</comment>
<name>A0ABN8QKY0_9CNID</name>
<dbReference type="EMBL" id="CALNXK010000127">
    <property type="protein sequence ID" value="CAH3163953.1"/>
    <property type="molecule type" value="Genomic_DNA"/>
</dbReference>
<organism evidence="1 2">
    <name type="scientific">Porites lobata</name>
    <dbReference type="NCBI Taxonomy" id="104759"/>
    <lineage>
        <taxon>Eukaryota</taxon>
        <taxon>Metazoa</taxon>
        <taxon>Cnidaria</taxon>
        <taxon>Anthozoa</taxon>
        <taxon>Hexacorallia</taxon>
        <taxon>Scleractinia</taxon>
        <taxon>Fungiina</taxon>
        <taxon>Poritidae</taxon>
        <taxon>Porites</taxon>
    </lineage>
</organism>
<sequence length="142" mass="16623">MFLPCLPMCLWMKPYSYSLIWLSRTIGSMKRTKFISVEKTLSIFSKQQLKVNFSFSMVSCMNKQTNPPLQTVSLWDPLSVLYSLMCLCVALKKDWSRKARCPHTTGDLLVTHRPSFETKHLWRIFLETFNQCHSSVMFTVEI</sequence>
<evidence type="ECO:0000313" key="1">
    <source>
        <dbReference type="EMBL" id="CAH3163953.1"/>
    </source>
</evidence>
<reference evidence="1 2" key="1">
    <citation type="submission" date="2022-05" db="EMBL/GenBank/DDBJ databases">
        <authorList>
            <consortium name="Genoscope - CEA"/>
            <person name="William W."/>
        </authorList>
    </citation>
    <scope>NUCLEOTIDE SEQUENCE [LARGE SCALE GENOMIC DNA]</scope>
</reference>
<dbReference type="Proteomes" id="UP001159405">
    <property type="component" value="Unassembled WGS sequence"/>
</dbReference>
<keyword evidence="2" id="KW-1185">Reference proteome</keyword>
<protein>
    <submittedName>
        <fullName evidence="1">Uncharacterized protein</fullName>
    </submittedName>
</protein>
<gene>
    <name evidence="1" type="ORF">PLOB_00006058</name>
</gene>